<feature type="active site" description="For autocatalytic cleavage activity" evidence="12">
    <location>
        <position position="135"/>
    </location>
</feature>
<evidence type="ECO:0000313" key="16">
    <source>
        <dbReference type="EMBL" id="OAN44989.1"/>
    </source>
</evidence>
<feature type="site" description="Cleavage; by autolysis" evidence="12">
    <location>
        <begin position="93"/>
        <end position="94"/>
    </location>
</feature>
<dbReference type="InterPro" id="IPR006197">
    <property type="entry name" value="Peptidase_S24_LexA"/>
</dbReference>
<dbReference type="PANTHER" id="PTHR33516:SF2">
    <property type="entry name" value="LEXA REPRESSOR-RELATED"/>
    <property type="match status" value="1"/>
</dbReference>
<keyword evidence="17" id="KW-1185">Reference proteome</keyword>
<dbReference type="GO" id="GO:0006281">
    <property type="term" value="P:DNA repair"/>
    <property type="evidence" value="ECO:0007669"/>
    <property type="project" value="UniProtKB-UniRule"/>
</dbReference>
<accession>A0A178M8A2</accession>
<organism evidence="16 17">
    <name type="scientific">Chloroflexus islandicus</name>
    <dbReference type="NCBI Taxonomy" id="1707952"/>
    <lineage>
        <taxon>Bacteria</taxon>
        <taxon>Bacillati</taxon>
        <taxon>Chloroflexota</taxon>
        <taxon>Chloroflexia</taxon>
        <taxon>Chloroflexales</taxon>
        <taxon>Chloroflexineae</taxon>
        <taxon>Chloroflexaceae</taxon>
        <taxon>Chloroflexus</taxon>
    </lineage>
</organism>
<keyword evidence="9 12" id="KW-0804">Transcription</keyword>
<dbReference type="SUPFAM" id="SSF51306">
    <property type="entry name" value="LexA/Signal peptidase"/>
    <property type="match status" value="1"/>
</dbReference>
<evidence type="ECO:0000256" key="11">
    <source>
        <dbReference type="ARBA" id="ARBA00023236"/>
    </source>
</evidence>
<comment type="function">
    <text evidence="12">Represses a number of genes involved in the response to DNA damage (SOS response), including recA and lexA. In the presence of single-stranded DNA, RecA interacts with LexA causing an autocatalytic cleavage which disrupts the DNA-binding part of LexA, leading to derepression of the SOS regulon and eventually DNA repair.</text>
</comment>
<keyword evidence="11 12" id="KW-0742">SOS response</keyword>
<name>A0A178M8A2_9CHLR</name>
<evidence type="ECO:0000256" key="2">
    <source>
        <dbReference type="ARBA" id="ARBA00022491"/>
    </source>
</evidence>
<evidence type="ECO:0000313" key="17">
    <source>
        <dbReference type="Proteomes" id="UP000078287"/>
    </source>
</evidence>
<evidence type="ECO:0000256" key="1">
    <source>
        <dbReference type="ARBA" id="ARBA00007484"/>
    </source>
</evidence>
<keyword evidence="4 12" id="KW-0227">DNA damage</keyword>
<dbReference type="AlphaFoldDB" id="A0A178M8A2"/>
<comment type="caution">
    <text evidence="16">The sequence shown here is derived from an EMBL/GenBank/DDBJ whole genome shotgun (WGS) entry which is preliminary data.</text>
</comment>
<feature type="domain" description="LexA repressor DNA-binding" evidence="15">
    <location>
        <begin position="5"/>
        <end position="67"/>
    </location>
</feature>
<dbReference type="PANTHER" id="PTHR33516">
    <property type="entry name" value="LEXA REPRESSOR"/>
    <property type="match status" value="1"/>
</dbReference>
<keyword evidence="7 12" id="KW-0805">Transcription regulation</keyword>
<dbReference type="GO" id="GO:0006260">
    <property type="term" value="P:DNA replication"/>
    <property type="evidence" value="ECO:0007669"/>
    <property type="project" value="UniProtKB-UniRule"/>
</dbReference>
<keyword evidence="8 12" id="KW-0238">DNA-binding</keyword>
<dbReference type="PRINTS" id="PR00726">
    <property type="entry name" value="LEXASERPTASE"/>
</dbReference>
<keyword evidence="10 12" id="KW-0234">DNA repair</keyword>
<dbReference type="EC" id="3.4.21.88" evidence="12"/>
<keyword evidence="2 12" id="KW-0678">Repressor</keyword>
<feature type="active site" description="For autocatalytic cleavage activity" evidence="12">
    <location>
        <position position="174"/>
    </location>
</feature>
<dbReference type="GO" id="GO:0009432">
    <property type="term" value="P:SOS response"/>
    <property type="evidence" value="ECO:0007669"/>
    <property type="project" value="UniProtKB-UniRule"/>
</dbReference>
<evidence type="ECO:0000256" key="5">
    <source>
        <dbReference type="ARBA" id="ARBA00022801"/>
    </source>
</evidence>
<evidence type="ECO:0000256" key="8">
    <source>
        <dbReference type="ARBA" id="ARBA00023125"/>
    </source>
</evidence>
<dbReference type="InterPro" id="IPR050077">
    <property type="entry name" value="LexA_repressor"/>
</dbReference>
<keyword evidence="5 12" id="KW-0378">Hydrolase</keyword>
<dbReference type="EMBL" id="LWQS01000060">
    <property type="protein sequence ID" value="OAN44989.1"/>
    <property type="molecule type" value="Genomic_DNA"/>
</dbReference>
<evidence type="ECO:0000256" key="10">
    <source>
        <dbReference type="ARBA" id="ARBA00023204"/>
    </source>
</evidence>
<protein>
    <recommendedName>
        <fullName evidence="12">LexA repressor</fullName>
        <ecNumber evidence="12">3.4.21.88</ecNumber>
    </recommendedName>
</protein>
<evidence type="ECO:0000256" key="3">
    <source>
        <dbReference type="ARBA" id="ARBA00022705"/>
    </source>
</evidence>
<dbReference type="CDD" id="cd06529">
    <property type="entry name" value="S24_LexA-like"/>
    <property type="match status" value="1"/>
</dbReference>
<dbReference type="Pfam" id="PF00717">
    <property type="entry name" value="Peptidase_S24"/>
    <property type="match status" value="1"/>
</dbReference>
<reference evidence="16 17" key="1">
    <citation type="submission" date="2016-04" db="EMBL/GenBank/DDBJ databases">
        <title>Chloroflexus islandicus sp. nov., a thermophilic filamentous anoxygenic phototrophic bacterium from geyser Strokkur (Iceland).</title>
        <authorList>
            <person name="Gaisin V.A."/>
            <person name="Kalashnikov A.M."/>
            <person name="Sukhacheva M.V."/>
            <person name="Grouzdev D.S."/>
            <person name="Ivanov T.M."/>
            <person name="Kuznetsov B."/>
            <person name="Gorlenko V.M."/>
        </authorList>
    </citation>
    <scope>NUCLEOTIDE SEQUENCE [LARGE SCALE GENOMIC DNA]</scope>
    <source>
        <strain evidence="17">isl-2</strain>
    </source>
</reference>
<evidence type="ECO:0000256" key="9">
    <source>
        <dbReference type="ARBA" id="ARBA00023163"/>
    </source>
</evidence>
<feature type="DNA-binding region" description="H-T-H motif" evidence="12">
    <location>
        <begin position="30"/>
        <end position="50"/>
    </location>
</feature>
<dbReference type="InterPro" id="IPR006199">
    <property type="entry name" value="LexA_DNA-bd_dom"/>
</dbReference>
<dbReference type="Pfam" id="PF01726">
    <property type="entry name" value="LexA_DNA_bind"/>
    <property type="match status" value="1"/>
</dbReference>
<dbReference type="InterPro" id="IPR036388">
    <property type="entry name" value="WH-like_DNA-bd_sf"/>
</dbReference>
<evidence type="ECO:0000256" key="13">
    <source>
        <dbReference type="RuleBase" id="RU003991"/>
    </source>
</evidence>
<proteinExistence type="inferred from homology"/>
<dbReference type="InterPro" id="IPR015927">
    <property type="entry name" value="Peptidase_S24_S26A/B/C"/>
</dbReference>
<dbReference type="InterPro" id="IPR036390">
    <property type="entry name" value="WH_DNA-bd_sf"/>
</dbReference>
<comment type="similarity">
    <text evidence="1 12 13">Belongs to the peptidase S24 family.</text>
</comment>
<dbReference type="RefSeq" id="WP_066788254.1">
    <property type="nucleotide sequence ID" value="NZ_LWQS01000060.1"/>
</dbReference>
<dbReference type="NCBIfam" id="TIGR00498">
    <property type="entry name" value="lexA"/>
    <property type="match status" value="1"/>
</dbReference>
<dbReference type="InterPro" id="IPR006200">
    <property type="entry name" value="LexA"/>
</dbReference>
<dbReference type="Proteomes" id="UP000078287">
    <property type="component" value="Unassembled WGS sequence"/>
</dbReference>
<dbReference type="STRING" id="1707952.A6A03_02205"/>
<evidence type="ECO:0000259" key="14">
    <source>
        <dbReference type="Pfam" id="PF00717"/>
    </source>
</evidence>
<evidence type="ECO:0000256" key="4">
    <source>
        <dbReference type="ARBA" id="ARBA00022763"/>
    </source>
</evidence>
<dbReference type="GO" id="GO:0045892">
    <property type="term" value="P:negative regulation of DNA-templated transcription"/>
    <property type="evidence" value="ECO:0007669"/>
    <property type="project" value="UniProtKB-UniRule"/>
</dbReference>
<evidence type="ECO:0000256" key="12">
    <source>
        <dbReference type="HAMAP-Rule" id="MF_00015"/>
    </source>
</evidence>
<evidence type="ECO:0000256" key="6">
    <source>
        <dbReference type="ARBA" id="ARBA00022813"/>
    </source>
</evidence>
<sequence length="216" mass="24007">MRRREMSDRQADIYEYIVNFIKARGISPSIRDIQHDLNISSTSVVSYNLDVLEKLGKIVRNDKISRGISIPGLSPALLSQEIGRVPLLGTITAGSPLPDPEEIDHSRAEQIVVPADVVPPTRLDGVYALKVRGQSMIDALIDDGDIVLLRRQETAENGQMVAAWLIDENAVTLKKFYREDGRIRLQPANSTMQPIYTAPNNVRIQGRVIGVLRSLV</sequence>
<dbReference type="GO" id="GO:0004252">
    <property type="term" value="F:serine-type endopeptidase activity"/>
    <property type="evidence" value="ECO:0007669"/>
    <property type="project" value="UniProtKB-UniRule"/>
</dbReference>
<feature type="domain" description="Peptidase S24/S26A/S26B/S26C" evidence="14">
    <location>
        <begin position="86"/>
        <end position="209"/>
    </location>
</feature>
<dbReference type="InterPro" id="IPR036286">
    <property type="entry name" value="LexA/Signal_pep-like_sf"/>
</dbReference>
<dbReference type="SUPFAM" id="SSF46785">
    <property type="entry name" value="Winged helix' DNA-binding domain"/>
    <property type="match status" value="1"/>
</dbReference>
<evidence type="ECO:0000259" key="15">
    <source>
        <dbReference type="Pfam" id="PF01726"/>
    </source>
</evidence>
<keyword evidence="6 12" id="KW-0068">Autocatalytic cleavage</keyword>
<dbReference type="HAMAP" id="MF_00015">
    <property type="entry name" value="LexA"/>
    <property type="match status" value="1"/>
</dbReference>
<dbReference type="OrthoDB" id="9802364at2"/>
<comment type="catalytic activity">
    <reaction evidence="12">
        <text>Hydrolysis of Ala-|-Gly bond in repressor LexA.</text>
        <dbReference type="EC" id="3.4.21.88"/>
    </reaction>
</comment>
<keyword evidence="3 12" id="KW-0235">DNA replication</keyword>
<dbReference type="InterPro" id="IPR039418">
    <property type="entry name" value="LexA-like"/>
</dbReference>
<dbReference type="GO" id="GO:0003677">
    <property type="term" value="F:DNA binding"/>
    <property type="evidence" value="ECO:0007669"/>
    <property type="project" value="UniProtKB-UniRule"/>
</dbReference>
<comment type="subunit">
    <text evidence="12">Homodimer.</text>
</comment>
<dbReference type="GO" id="GO:0006508">
    <property type="term" value="P:proteolysis"/>
    <property type="evidence" value="ECO:0007669"/>
    <property type="project" value="InterPro"/>
</dbReference>
<dbReference type="Gene3D" id="1.10.10.10">
    <property type="entry name" value="Winged helix-like DNA-binding domain superfamily/Winged helix DNA-binding domain"/>
    <property type="match status" value="1"/>
</dbReference>
<dbReference type="Gene3D" id="2.10.109.10">
    <property type="entry name" value="Umud Fragment, subunit A"/>
    <property type="match status" value="1"/>
</dbReference>
<gene>
    <name evidence="12" type="primary">lexA</name>
    <name evidence="16" type="ORF">A6A03_02205</name>
</gene>
<evidence type="ECO:0000256" key="7">
    <source>
        <dbReference type="ARBA" id="ARBA00023015"/>
    </source>
</evidence>